<dbReference type="InterPro" id="IPR000522">
    <property type="entry name" value="ABC_transptr_permease_BtuC"/>
</dbReference>
<feature type="transmembrane region" description="Helical" evidence="8">
    <location>
        <begin position="307"/>
        <end position="325"/>
    </location>
</feature>
<feature type="transmembrane region" description="Helical" evidence="8">
    <location>
        <begin position="116"/>
        <end position="137"/>
    </location>
</feature>
<dbReference type="PROSITE" id="PS51318">
    <property type="entry name" value="TAT"/>
    <property type="match status" value="1"/>
</dbReference>
<keyword evidence="3" id="KW-0813">Transport</keyword>
<dbReference type="InterPro" id="IPR037294">
    <property type="entry name" value="ABC_BtuC-like"/>
</dbReference>
<evidence type="ECO:0000256" key="5">
    <source>
        <dbReference type="ARBA" id="ARBA00022692"/>
    </source>
</evidence>
<evidence type="ECO:0000256" key="1">
    <source>
        <dbReference type="ARBA" id="ARBA00004651"/>
    </source>
</evidence>
<evidence type="ECO:0000256" key="6">
    <source>
        <dbReference type="ARBA" id="ARBA00022989"/>
    </source>
</evidence>
<keyword evidence="5 8" id="KW-0812">Transmembrane</keyword>
<dbReference type="GO" id="GO:0022857">
    <property type="term" value="F:transmembrane transporter activity"/>
    <property type="evidence" value="ECO:0007669"/>
    <property type="project" value="InterPro"/>
</dbReference>
<dbReference type="SUPFAM" id="SSF81345">
    <property type="entry name" value="ABC transporter involved in vitamin B12 uptake, BtuC"/>
    <property type="match status" value="1"/>
</dbReference>
<evidence type="ECO:0000313" key="10">
    <source>
        <dbReference type="Proteomes" id="UP000193963"/>
    </source>
</evidence>
<dbReference type="GO" id="GO:0033214">
    <property type="term" value="P:siderophore-iron import into cell"/>
    <property type="evidence" value="ECO:0007669"/>
    <property type="project" value="TreeGrafter"/>
</dbReference>
<evidence type="ECO:0000256" key="8">
    <source>
        <dbReference type="SAM" id="Phobius"/>
    </source>
</evidence>
<dbReference type="EMBL" id="FWFN01000002">
    <property type="protein sequence ID" value="SLN25468.1"/>
    <property type="molecule type" value="Genomic_DNA"/>
</dbReference>
<dbReference type="InterPro" id="IPR006311">
    <property type="entry name" value="TAT_signal"/>
</dbReference>
<feature type="transmembrane region" description="Helical" evidence="8">
    <location>
        <begin position="181"/>
        <end position="210"/>
    </location>
</feature>
<dbReference type="PANTHER" id="PTHR30472">
    <property type="entry name" value="FERRIC ENTEROBACTIN TRANSPORT SYSTEM PERMEASE PROTEIN"/>
    <property type="match status" value="1"/>
</dbReference>
<organism evidence="9 10">
    <name type="scientific">Pseudooceanicola marinus</name>
    <dbReference type="NCBI Taxonomy" id="396013"/>
    <lineage>
        <taxon>Bacteria</taxon>
        <taxon>Pseudomonadati</taxon>
        <taxon>Pseudomonadota</taxon>
        <taxon>Alphaproteobacteria</taxon>
        <taxon>Rhodobacterales</taxon>
        <taxon>Paracoccaceae</taxon>
        <taxon>Pseudooceanicola</taxon>
    </lineage>
</organism>
<feature type="transmembrane region" description="Helical" evidence="8">
    <location>
        <begin position="91"/>
        <end position="110"/>
    </location>
</feature>
<feature type="transmembrane region" description="Helical" evidence="8">
    <location>
        <begin position="61"/>
        <end position="79"/>
    </location>
</feature>
<feature type="transmembrane region" description="Helical" evidence="8">
    <location>
        <begin position="279"/>
        <end position="301"/>
    </location>
</feature>
<evidence type="ECO:0000313" key="9">
    <source>
        <dbReference type="EMBL" id="SLN25468.1"/>
    </source>
</evidence>
<proteinExistence type="inferred from homology"/>
<keyword evidence="10" id="KW-1185">Reference proteome</keyword>
<sequence length="333" mass="32478">MTGTRAQSRRAMLGLAALVLLTAMLSVGLGARGVALADILSALQGQAETIGQAAVAARIPRTVMALLAGAALGLAGAAMQGVTRNPLADPGLLGVNAGAALAIVIGIAWFNFDSAALYIGTAVLGAGVAGVVVYLIAALGAGGATPLKLALSGAAVTAALVSFTTAVVLPRADIGGLVQSWLVGGVGGATFSQITPVLPALVLGGVIVLASARRLNLLALGEEAATGLGESVAVARAMSAGGAILLCGATTAACGPIGFVGLVVPHACRAILGGDYRRVLPASALTGAALLTGADVLGRLVARPSEIDVGIVTALIGGPVFIWIVRRGRVAAL</sequence>
<evidence type="ECO:0000256" key="2">
    <source>
        <dbReference type="ARBA" id="ARBA00007935"/>
    </source>
</evidence>
<gene>
    <name evidence="9" type="primary">yfiZ_3</name>
    <name evidence="9" type="ORF">PSM7751_00909</name>
</gene>
<evidence type="ECO:0000256" key="7">
    <source>
        <dbReference type="ARBA" id="ARBA00023136"/>
    </source>
</evidence>
<name>A0A1X6YM04_9RHOB</name>
<dbReference type="CDD" id="cd06550">
    <property type="entry name" value="TM_ABC_iron-siderophores_like"/>
    <property type="match status" value="1"/>
</dbReference>
<dbReference type="OrthoDB" id="9811975at2"/>
<dbReference type="PANTHER" id="PTHR30472:SF1">
    <property type="entry name" value="FE(3+) DICITRATE TRANSPORT SYSTEM PERMEASE PROTEIN FECC-RELATED"/>
    <property type="match status" value="1"/>
</dbReference>
<dbReference type="GO" id="GO:0005886">
    <property type="term" value="C:plasma membrane"/>
    <property type="evidence" value="ECO:0007669"/>
    <property type="project" value="UniProtKB-SubCell"/>
</dbReference>
<keyword evidence="4" id="KW-1003">Cell membrane</keyword>
<dbReference type="FunFam" id="1.10.3470.10:FF:000001">
    <property type="entry name" value="Vitamin B12 ABC transporter permease BtuC"/>
    <property type="match status" value="1"/>
</dbReference>
<comment type="similarity">
    <text evidence="2">Belongs to the binding-protein-dependent transport system permease family. FecCD subfamily.</text>
</comment>
<comment type="subcellular location">
    <subcellularLocation>
        <location evidence="1">Cell membrane</location>
        <topology evidence="1">Multi-pass membrane protein</topology>
    </subcellularLocation>
</comment>
<dbReference type="Proteomes" id="UP000193963">
    <property type="component" value="Unassembled WGS sequence"/>
</dbReference>
<dbReference type="Pfam" id="PF01032">
    <property type="entry name" value="FecCD"/>
    <property type="match status" value="1"/>
</dbReference>
<evidence type="ECO:0000256" key="4">
    <source>
        <dbReference type="ARBA" id="ARBA00022475"/>
    </source>
</evidence>
<accession>A0A1X6YM04</accession>
<keyword evidence="7 8" id="KW-0472">Membrane</keyword>
<dbReference type="Gene3D" id="1.10.3470.10">
    <property type="entry name" value="ABC transporter involved in vitamin B12 uptake, BtuC"/>
    <property type="match status" value="1"/>
</dbReference>
<protein>
    <submittedName>
        <fullName evidence="9">Putative siderophore transport system permease protein YfiZ</fullName>
    </submittedName>
</protein>
<feature type="transmembrane region" description="Helical" evidence="8">
    <location>
        <begin position="149"/>
        <end position="169"/>
    </location>
</feature>
<dbReference type="AlphaFoldDB" id="A0A1X6YM04"/>
<evidence type="ECO:0000256" key="3">
    <source>
        <dbReference type="ARBA" id="ARBA00022448"/>
    </source>
</evidence>
<keyword evidence="6 8" id="KW-1133">Transmembrane helix</keyword>
<dbReference type="RefSeq" id="WP_085886821.1">
    <property type="nucleotide sequence ID" value="NZ_FWFN01000002.1"/>
</dbReference>
<reference evidence="9 10" key="1">
    <citation type="submission" date="2017-03" db="EMBL/GenBank/DDBJ databases">
        <authorList>
            <person name="Afonso C.L."/>
            <person name="Miller P.J."/>
            <person name="Scott M.A."/>
            <person name="Spackman E."/>
            <person name="Goraichik I."/>
            <person name="Dimitrov K.M."/>
            <person name="Suarez D.L."/>
            <person name="Swayne D.E."/>
        </authorList>
    </citation>
    <scope>NUCLEOTIDE SEQUENCE [LARGE SCALE GENOMIC DNA]</scope>
    <source>
        <strain evidence="9 10">CECT 7751</strain>
    </source>
</reference>